<feature type="domain" description="G-protein coupled receptors family 1 profile" evidence="10">
    <location>
        <begin position="41"/>
        <end position="303"/>
    </location>
</feature>
<protein>
    <recommendedName>
        <fullName evidence="10">G-protein coupled receptors family 1 profile domain-containing protein</fullName>
    </recommendedName>
</protein>
<dbReference type="Pfam" id="PF00001">
    <property type="entry name" value="7tm_1"/>
    <property type="match status" value="1"/>
</dbReference>
<keyword evidence="12" id="KW-1185">Reference proteome</keyword>
<accession>A0A267ETR1</accession>
<evidence type="ECO:0000256" key="5">
    <source>
        <dbReference type="ARBA" id="ARBA00023136"/>
    </source>
</evidence>
<dbReference type="SUPFAM" id="SSF81321">
    <property type="entry name" value="Family A G protein-coupled receptor-like"/>
    <property type="match status" value="1"/>
</dbReference>
<keyword evidence="5 9" id="KW-0472">Membrane</keyword>
<dbReference type="InterPro" id="IPR017452">
    <property type="entry name" value="GPCR_Rhodpsn_7TM"/>
</dbReference>
<dbReference type="OrthoDB" id="5975505at2759"/>
<gene>
    <name evidence="11" type="ORF">BOX15_Mlig029133g1</name>
</gene>
<keyword evidence="7 8" id="KW-0807">Transducer</keyword>
<keyword evidence="6 8" id="KW-0675">Receptor</keyword>
<evidence type="ECO:0000256" key="6">
    <source>
        <dbReference type="ARBA" id="ARBA00023170"/>
    </source>
</evidence>
<dbReference type="PRINTS" id="PR00237">
    <property type="entry name" value="GPCRRHODOPSN"/>
</dbReference>
<evidence type="ECO:0000256" key="8">
    <source>
        <dbReference type="RuleBase" id="RU000688"/>
    </source>
</evidence>
<dbReference type="Gene3D" id="1.20.1070.10">
    <property type="entry name" value="Rhodopsin 7-helix transmembrane proteins"/>
    <property type="match status" value="1"/>
</dbReference>
<feature type="transmembrane region" description="Helical" evidence="9">
    <location>
        <begin position="189"/>
        <end position="213"/>
    </location>
</feature>
<feature type="transmembrane region" description="Helical" evidence="9">
    <location>
        <begin position="62"/>
        <end position="82"/>
    </location>
</feature>
<comment type="similarity">
    <text evidence="8">Belongs to the G-protein coupled receptor 1 family.</text>
</comment>
<dbReference type="PROSITE" id="PS00237">
    <property type="entry name" value="G_PROTEIN_RECEP_F1_1"/>
    <property type="match status" value="1"/>
</dbReference>
<dbReference type="CDD" id="cd14993">
    <property type="entry name" value="7tmA_CCKR-like"/>
    <property type="match status" value="1"/>
</dbReference>
<evidence type="ECO:0000313" key="12">
    <source>
        <dbReference type="Proteomes" id="UP000215902"/>
    </source>
</evidence>
<dbReference type="GO" id="GO:0004930">
    <property type="term" value="F:G protein-coupled receptor activity"/>
    <property type="evidence" value="ECO:0007669"/>
    <property type="project" value="UniProtKB-KW"/>
</dbReference>
<keyword evidence="3 9" id="KW-1133">Transmembrane helix</keyword>
<feature type="transmembrane region" description="Helical" evidence="9">
    <location>
        <begin position="102"/>
        <end position="120"/>
    </location>
</feature>
<dbReference type="InterPro" id="IPR000276">
    <property type="entry name" value="GPCR_Rhodpsn"/>
</dbReference>
<comment type="caution">
    <text evidence="11">The sequence shown here is derived from an EMBL/GenBank/DDBJ whole genome shotgun (WGS) entry which is preliminary data.</text>
</comment>
<evidence type="ECO:0000256" key="9">
    <source>
        <dbReference type="SAM" id="Phobius"/>
    </source>
</evidence>
<dbReference type="GO" id="GO:0005886">
    <property type="term" value="C:plasma membrane"/>
    <property type="evidence" value="ECO:0007669"/>
    <property type="project" value="TreeGrafter"/>
</dbReference>
<evidence type="ECO:0000259" key="10">
    <source>
        <dbReference type="PROSITE" id="PS50262"/>
    </source>
</evidence>
<feature type="transmembrane region" description="Helical" evidence="9">
    <location>
        <begin position="287"/>
        <end position="306"/>
    </location>
</feature>
<dbReference type="PROSITE" id="PS50262">
    <property type="entry name" value="G_PROTEIN_RECEP_F1_2"/>
    <property type="match status" value="1"/>
</dbReference>
<evidence type="ECO:0000256" key="3">
    <source>
        <dbReference type="ARBA" id="ARBA00022989"/>
    </source>
</evidence>
<organism evidence="11 12">
    <name type="scientific">Macrostomum lignano</name>
    <dbReference type="NCBI Taxonomy" id="282301"/>
    <lineage>
        <taxon>Eukaryota</taxon>
        <taxon>Metazoa</taxon>
        <taxon>Spiralia</taxon>
        <taxon>Lophotrochozoa</taxon>
        <taxon>Platyhelminthes</taxon>
        <taxon>Rhabditophora</taxon>
        <taxon>Macrostomorpha</taxon>
        <taxon>Macrostomida</taxon>
        <taxon>Macrostomidae</taxon>
        <taxon>Macrostomum</taxon>
    </lineage>
</organism>
<keyword evidence="2 8" id="KW-0812">Transmembrane</keyword>
<sequence>MDTNDSAPLEASNMWELKQTPPMLAFLSLAYTVVFTLSIIGNVVVIATVYRIPSMHTAINYFICNLSTADTLVAIFCLPLNLISSTFTNWMVGRTLCKALPYLQGVAVAASVTTLSFIAFDRFLAVCHPLRRHFSKKQSIVILACIWIYGLLLLLPWAFNYDTTIISPDNRTLYLWCVNNMSESVTQGYQIGVIFCLLYAAPLAFITACYGLVAAKLSRRTAQQEEFLRKSSTANDRRQMSRLVKMLVTVVLIFAISWLPLHLISVLFFSRTVRVYMESFGPALPSLVQWIGISNCCVNPWIYCAFSKSYRTNFLNTLRCRFVQPVTGSVLQRSCVQSPAPASHFAAAAGAAAAAPNLGSHPINNNRKSEQNMPLLAAKYSKIPRNKDDNQDADGTSGDCLSMVQLNAHRDDSDSICATADI</sequence>
<dbReference type="EMBL" id="NIVC01001779">
    <property type="protein sequence ID" value="PAA64132.1"/>
    <property type="molecule type" value="Genomic_DNA"/>
</dbReference>
<evidence type="ECO:0000256" key="4">
    <source>
        <dbReference type="ARBA" id="ARBA00023040"/>
    </source>
</evidence>
<evidence type="ECO:0000313" key="11">
    <source>
        <dbReference type="EMBL" id="PAA64132.1"/>
    </source>
</evidence>
<evidence type="ECO:0000256" key="7">
    <source>
        <dbReference type="ARBA" id="ARBA00023224"/>
    </source>
</evidence>
<evidence type="ECO:0000256" key="1">
    <source>
        <dbReference type="ARBA" id="ARBA00004141"/>
    </source>
</evidence>
<dbReference type="STRING" id="282301.A0A267ETR1"/>
<dbReference type="SMART" id="SM01381">
    <property type="entry name" value="7TM_GPCR_Srsx"/>
    <property type="match status" value="1"/>
</dbReference>
<dbReference type="PANTHER" id="PTHR45695:SF15">
    <property type="entry name" value="OPSIN RH2"/>
    <property type="match status" value="1"/>
</dbReference>
<feature type="transmembrane region" description="Helical" evidence="9">
    <location>
        <begin position="140"/>
        <end position="159"/>
    </location>
</feature>
<feature type="transmembrane region" description="Helical" evidence="9">
    <location>
        <begin position="23"/>
        <end position="50"/>
    </location>
</feature>
<dbReference type="AlphaFoldDB" id="A0A267ETR1"/>
<evidence type="ECO:0000256" key="2">
    <source>
        <dbReference type="ARBA" id="ARBA00022692"/>
    </source>
</evidence>
<dbReference type="Proteomes" id="UP000215902">
    <property type="component" value="Unassembled WGS sequence"/>
</dbReference>
<feature type="transmembrane region" description="Helical" evidence="9">
    <location>
        <begin position="246"/>
        <end position="267"/>
    </location>
</feature>
<dbReference type="PANTHER" id="PTHR45695">
    <property type="entry name" value="LEUCOKININ RECEPTOR-RELATED"/>
    <property type="match status" value="1"/>
</dbReference>
<reference evidence="11 12" key="1">
    <citation type="submission" date="2017-06" db="EMBL/GenBank/DDBJ databases">
        <title>A platform for efficient transgenesis in Macrostomum lignano, a flatworm model organism for stem cell research.</title>
        <authorList>
            <person name="Berezikov E."/>
        </authorList>
    </citation>
    <scope>NUCLEOTIDE SEQUENCE [LARGE SCALE GENOMIC DNA]</scope>
    <source>
        <strain evidence="11">DV1</strain>
        <tissue evidence="11">Whole organism</tissue>
    </source>
</reference>
<comment type="subcellular location">
    <subcellularLocation>
        <location evidence="1">Membrane</location>
        <topology evidence="1">Multi-pass membrane protein</topology>
    </subcellularLocation>
</comment>
<name>A0A267ETR1_9PLAT</name>
<keyword evidence="4 8" id="KW-0297">G-protein coupled receptor</keyword>
<proteinExistence type="inferred from homology"/>